<organism evidence="1 2">
    <name type="scientific">Bombardia bombarda</name>
    <dbReference type="NCBI Taxonomy" id="252184"/>
    <lineage>
        <taxon>Eukaryota</taxon>
        <taxon>Fungi</taxon>
        <taxon>Dikarya</taxon>
        <taxon>Ascomycota</taxon>
        <taxon>Pezizomycotina</taxon>
        <taxon>Sordariomycetes</taxon>
        <taxon>Sordariomycetidae</taxon>
        <taxon>Sordariales</taxon>
        <taxon>Lasiosphaeriaceae</taxon>
        <taxon>Bombardia</taxon>
    </lineage>
</organism>
<dbReference type="EMBL" id="JAULSR010000003">
    <property type="protein sequence ID" value="KAK0624540.1"/>
    <property type="molecule type" value="Genomic_DNA"/>
</dbReference>
<reference evidence="1" key="1">
    <citation type="submission" date="2023-06" db="EMBL/GenBank/DDBJ databases">
        <title>Genome-scale phylogeny and comparative genomics of the fungal order Sordariales.</title>
        <authorList>
            <consortium name="Lawrence Berkeley National Laboratory"/>
            <person name="Hensen N."/>
            <person name="Bonometti L."/>
            <person name="Westerberg I."/>
            <person name="Brannstrom I.O."/>
            <person name="Guillou S."/>
            <person name="Cros-Aarteil S."/>
            <person name="Calhoun S."/>
            <person name="Haridas S."/>
            <person name="Kuo A."/>
            <person name="Mondo S."/>
            <person name="Pangilinan J."/>
            <person name="Riley R."/>
            <person name="LaButti K."/>
            <person name="Andreopoulos B."/>
            <person name="Lipzen A."/>
            <person name="Chen C."/>
            <person name="Yanf M."/>
            <person name="Daum C."/>
            <person name="Ng V."/>
            <person name="Clum A."/>
            <person name="Steindorff A."/>
            <person name="Ohm R."/>
            <person name="Martin F."/>
            <person name="Silar P."/>
            <person name="Natvig D."/>
            <person name="Lalanne C."/>
            <person name="Gautier V."/>
            <person name="Ament-velasquez S.L."/>
            <person name="Kruys A."/>
            <person name="Hutchinson M.I."/>
            <person name="Powell A.J."/>
            <person name="Barry K."/>
            <person name="Miller A.N."/>
            <person name="Grigoriev I.V."/>
            <person name="Debuchy R."/>
            <person name="Gladieux P."/>
            <person name="Thoren M.H."/>
            <person name="Johannesson H."/>
        </authorList>
    </citation>
    <scope>NUCLEOTIDE SEQUENCE</scope>
    <source>
        <strain evidence="1">SMH3391-2</strain>
    </source>
</reference>
<keyword evidence="2" id="KW-1185">Reference proteome</keyword>
<comment type="caution">
    <text evidence="1">The sequence shown here is derived from an EMBL/GenBank/DDBJ whole genome shotgun (WGS) entry which is preliminary data.</text>
</comment>
<accession>A0AA39X0C7</accession>
<evidence type="ECO:0000313" key="1">
    <source>
        <dbReference type="EMBL" id="KAK0624540.1"/>
    </source>
</evidence>
<sequence length="171" mass="19605">MPAVLELDNRRPITYSSALRKDENIINRVAYGAAQAKLYQDLWAKRESIEGLVRHHLKAGKQDICVVQPESQWIQGNFNVCIPVQLQSNGLVKKLMLRCAMPHKLAEARYPGTVDEKLRCEVATRAWLHDRCSDIRIPHLYGFGFCDNRHFIHEALLCRRAGFLWLLVGLA</sequence>
<dbReference type="AlphaFoldDB" id="A0AA39X0C7"/>
<protein>
    <submittedName>
        <fullName evidence="1">Uncharacterized protein</fullName>
    </submittedName>
</protein>
<proteinExistence type="predicted"/>
<evidence type="ECO:0000313" key="2">
    <source>
        <dbReference type="Proteomes" id="UP001174934"/>
    </source>
</evidence>
<name>A0AA39X0C7_9PEZI</name>
<dbReference type="Proteomes" id="UP001174934">
    <property type="component" value="Unassembled WGS sequence"/>
</dbReference>
<gene>
    <name evidence="1" type="ORF">B0T17DRAFT_530402</name>
</gene>